<dbReference type="RefSeq" id="WP_185079685.1">
    <property type="nucleotide sequence ID" value="NZ_CP050485.1"/>
</dbReference>
<organism evidence="1 2">
    <name type="scientific">Enterococcus gallinarum</name>
    <dbReference type="NCBI Taxonomy" id="1353"/>
    <lineage>
        <taxon>Bacteria</taxon>
        <taxon>Bacillati</taxon>
        <taxon>Bacillota</taxon>
        <taxon>Bacilli</taxon>
        <taxon>Lactobacillales</taxon>
        <taxon>Enterococcaceae</taxon>
        <taxon>Enterococcus</taxon>
    </lineage>
</organism>
<dbReference type="EMBL" id="CP050485">
    <property type="protein sequence ID" value="QOG25804.1"/>
    <property type="molecule type" value="Genomic_DNA"/>
</dbReference>
<gene>
    <name evidence="1" type="ORF">EGM181_05865</name>
</gene>
<name>A0AAE7SYH2_ENTGA</name>
<reference evidence="1 2" key="1">
    <citation type="submission" date="2020-03" db="EMBL/GenBank/DDBJ databases">
        <title>Characterization of ganglioside-mimicking enterococci.</title>
        <authorList>
            <person name="Patry R.T."/>
            <person name="Nothaft H."/>
            <person name="Bridger R."/>
            <person name="Shajahan A."/>
            <person name="Huynh S."/>
            <person name="Sanchez S."/>
            <person name="Azadi P."/>
            <person name="Cooper K."/>
            <person name="Miller W.G."/>
            <person name="Parker C.T."/>
            <person name="Wells L."/>
            <person name="Szymanski C.M."/>
        </authorList>
    </citation>
    <scope>NUCLEOTIDE SEQUENCE [LARGE SCALE GENOMIC DNA]</scope>
    <source>
        <strain evidence="1 2">EGM181</strain>
    </source>
</reference>
<protein>
    <submittedName>
        <fullName evidence="1">Uncharacterized protein</fullName>
    </submittedName>
</protein>
<sequence length="51" mass="5914">MKIYPSWTINDVLNTDTLYLYEIMFKQTPKGKKNKKRKEIKPLADLVKGGG</sequence>
<proteinExistence type="predicted"/>
<evidence type="ECO:0000313" key="2">
    <source>
        <dbReference type="Proteomes" id="UP000516696"/>
    </source>
</evidence>
<accession>A0AAE7SYH2</accession>
<dbReference type="AlphaFoldDB" id="A0AAE7SYH2"/>
<evidence type="ECO:0000313" key="1">
    <source>
        <dbReference type="EMBL" id="QOG25804.1"/>
    </source>
</evidence>
<dbReference type="Proteomes" id="UP000516696">
    <property type="component" value="Chromosome"/>
</dbReference>